<dbReference type="AlphaFoldDB" id="A0AAU8PMP4"/>
<keyword evidence="2" id="KW-1185">Reference proteome</keyword>
<dbReference type="EMBL" id="CP001135">
    <property type="protein sequence ID" value="ACY83469.1"/>
    <property type="molecule type" value="Genomic_DNA"/>
</dbReference>
<evidence type="ECO:0000313" key="1">
    <source>
        <dbReference type="EMBL" id="ACY83469.1"/>
    </source>
</evidence>
<proteinExistence type="predicted"/>
<protein>
    <submittedName>
        <fullName evidence="1">Uncharacterized protein</fullName>
    </submittedName>
</protein>
<organism evidence="1 2">
    <name type="scientific">Edwardsiella piscicida</name>
    <dbReference type="NCBI Taxonomy" id="1263550"/>
    <lineage>
        <taxon>Bacteria</taxon>
        <taxon>Pseudomonadati</taxon>
        <taxon>Pseudomonadota</taxon>
        <taxon>Gammaproteobacteria</taxon>
        <taxon>Enterobacterales</taxon>
        <taxon>Hafniaceae</taxon>
        <taxon>Edwardsiella</taxon>
    </lineage>
</organism>
<evidence type="ECO:0000313" key="2">
    <source>
        <dbReference type="Proteomes" id="UP000002634"/>
    </source>
</evidence>
<reference evidence="1 2" key="1">
    <citation type="journal article" date="2009" name="PLoS ONE">
        <title>Genome sequence of the versatile fish pathogen Edwardsiella tarda provides insights into its adaptation to broad host ranges and intracellular niches.</title>
        <authorList>
            <person name="Wang Q."/>
            <person name="Yang M."/>
            <person name="Xiao J."/>
            <person name="Wu H."/>
            <person name="Wang X."/>
            <person name="Lv Y."/>
            <person name="Xu L."/>
            <person name="Zheng H."/>
            <person name="Wang S."/>
            <person name="Zhao G."/>
            <person name="Liu Q."/>
            <person name="Zhang Y."/>
        </authorList>
    </citation>
    <scope>NUCLEOTIDE SEQUENCE [LARGE SCALE GENOMIC DNA]</scope>
    <source>
        <strain evidence="2">EIB202 / CCTCC M208068</strain>
    </source>
</reference>
<gene>
    <name evidence="1" type="ordered locus">ETAE_0622</name>
</gene>
<name>A0AAU8PMP4_EDWPI</name>
<sequence>MLPLFLNILINAYPFMSTQLHMAMDNSNFDTLFNIYFQIAATGITTPRVITC</sequence>
<dbReference type="KEGG" id="etr:ETAE_0622"/>
<accession>A0AAU8PMP4</accession>
<dbReference type="Proteomes" id="UP000002634">
    <property type="component" value="Chromosome"/>
</dbReference>